<reference evidence="2 3" key="1">
    <citation type="submission" date="2021-07" db="EMBL/GenBank/DDBJ databases">
        <authorList>
            <person name="Palmer J.M."/>
        </authorList>
    </citation>
    <scope>NUCLEOTIDE SEQUENCE [LARGE SCALE GENOMIC DNA]</scope>
    <source>
        <strain evidence="2 3">AT_MEX2019</strain>
        <tissue evidence="2">Muscle</tissue>
    </source>
</reference>
<evidence type="ECO:0000313" key="2">
    <source>
        <dbReference type="EMBL" id="MED6244657.1"/>
    </source>
</evidence>
<evidence type="ECO:0000313" key="3">
    <source>
        <dbReference type="Proteomes" id="UP001345963"/>
    </source>
</evidence>
<feature type="region of interest" description="Disordered" evidence="1">
    <location>
        <begin position="100"/>
        <end position="124"/>
    </location>
</feature>
<gene>
    <name evidence="2" type="ORF">ATANTOWER_020117</name>
</gene>
<sequence length="124" mass="13570">MQELVPISSSLWARGGVHPGQVASPSQGNTETFRTNNHAHTHSHLRAIESHDSGLWEGAGVPGKNPRIRGENMQTPCRKIPGRKLNPGTFYQCYQGSIGRRNSSQKSTYSNAREAQGMGRLEAC</sequence>
<keyword evidence="3" id="KW-1185">Reference proteome</keyword>
<feature type="region of interest" description="Disordered" evidence="1">
    <location>
        <begin position="16"/>
        <end position="81"/>
    </location>
</feature>
<name>A0ABU7B2A9_9TELE</name>
<accession>A0ABU7B2A9</accession>
<dbReference type="Proteomes" id="UP001345963">
    <property type="component" value="Unassembled WGS sequence"/>
</dbReference>
<evidence type="ECO:0000256" key="1">
    <source>
        <dbReference type="SAM" id="MobiDB-lite"/>
    </source>
</evidence>
<feature type="compositionally biased region" description="Polar residues" evidence="1">
    <location>
        <begin position="100"/>
        <end position="113"/>
    </location>
</feature>
<protein>
    <submittedName>
        <fullName evidence="2">Uncharacterized protein</fullName>
    </submittedName>
</protein>
<organism evidence="2 3">
    <name type="scientific">Ataeniobius toweri</name>
    <dbReference type="NCBI Taxonomy" id="208326"/>
    <lineage>
        <taxon>Eukaryota</taxon>
        <taxon>Metazoa</taxon>
        <taxon>Chordata</taxon>
        <taxon>Craniata</taxon>
        <taxon>Vertebrata</taxon>
        <taxon>Euteleostomi</taxon>
        <taxon>Actinopterygii</taxon>
        <taxon>Neopterygii</taxon>
        <taxon>Teleostei</taxon>
        <taxon>Neoteleostei</taxon>
        <taxon>Acanthomorphata</taxon>
        <taxon>Ovalentaria</taxon>
        <taxon>Atherinomorphae</taxon>
        <taxon>Cyprinodontiformes</taxon>
        <taxon>Goodeidae</taxon>
        <taxon>Ataeniobius</taxon>
    </lineage>
</organism>
<dbReference type="EMBL" id="JAHUTI010039763">
    <property type="protein sequence ID" value="MED6244657.1"/>
    <property type="molecule type" value="Genomic_DNA"/>
</dbReference>
<proteinExistence type="predicted"/>
<feature type="compositionally biased region" description="Polar residues" evidence="1">
    <location>
        <begin position="23"/>
        <end position="36"/>
    </location>
</feature>
<comment type="caution">
    <text evidence="2">The sequence shown here is derived from an EMBL/GenBank/DDBJ whole genome shotgun (WGS) entry which is preliminary data.</text>
</comment>